<dbReference type="PANTHER" id="PTHR32097">
    <property type="entry name" value="CAMP-BINDING PROTEIN 1-RELATED"/>
    <property type="match status" value="1"/>
</dbReference>
<gene>
    <name evidence="3" type="ORF">GII30_00835</name>
</gene>
<feature type="compositionally biased region" description="Pro residues" evidence="1">
    <location>
        <begin position="167"/>
        <end position="203"/>
    </location>
</feature>
<dbReference type="Pfam" id="PF02342">
    <property type="entry name" value="TerD"/>
    <property type="match status" value="2"/>
</dbReference>
<dbReference type="RefSeq" id="WP_005191881.1">
    <property type="nucleotide sequence ID" value="NZ_CP045804.1"/>
</dbReference>
<feature type="region of interest" description="Disordered" evidence="1">
    <location>
        <begin position="163"/>
        <end position="274"/>
    </location>
</feature>
<dbReference type="InterPro" id="IPR051324">
    <property type="entry name" value="Stress/Tellurium_Resist"/>
</dbReference>
<feature type="domain" description="TerD" evidence="2">
    <location>
        <begin position="268"/>
        <end position="442"/>
    </location>
</feature>
<proteinExistence type="predicted"/>
<feature type="compositionally biased region" description="Pro residues" evidence="1">
    <location>
        <begin position="250"/>
        <end position="259"/>
    </location>
</feature>
<dbReference type="InterPro" id="IPR003325">
    <property type="entry name" value="TerD"/>
</dbReference>
<feature type="compositionally biased region" description="Pro residues" evidence="1">
    <location>
        <begin position="219"/>
        <end position="242"/>
    </location>
</feature>
<dbReference type="AlphaFoldDB" id="A0A857KS32"/>
<evidence type="ECO:0000259" key="2">
    <source>
        <dbReference type="Pfam" id="PF02342"/>
    </source>
</evidence>
<organism evidence="3">
    <name type="scientific">Gordonia amarae</name>
    <dbReference type="NCBI Taxonomy" id="36821"/>
    <lineage>
        <taxon>Bacteria</taxon>
        <taxon>Bacillati</taxon>
        <taxon>Actinomycetota</taxon>
        <taxon>Actinomycetes</taxon>
        <taxon>Mycobacteriales</taxon>
        <taxon>Gordoniaceae</taxon>
        <taxon>Gordonia</taxon>
    </lineage>
</organism>
<dbReference type="PANTHER" id="PTHR32097:SF17">
    <property type="entry name" value="CAMP-BINDING PROTEIN 1-RELATED"/>
    <property type="match status" value="1"/>
</dbReference>
<dbReference type="Gene3D" id="2.60.60.30">
    <property type="entry name" value="sav2460 like domains"/>
    <property type="match status" value="2"/>
</dbReference>
<dbReference type="CDD" id="cd06974">
    <property type="entry name" value="TerD_like"/>
    <property type="match status" value="2"/>
</dbReference>
<name>A0A857KS32_9ACTN</name>
<feature type="compositionally biased region" description="Low complexity" evidence="1">
    <location>
        <begin position="204"/>
        <end position="218"/>
    </location>
</feature>
<dbReference type="EMBL" id="CP045810">
    <property type="protein sequence ID" value="QHN37920.1"/>
    <property type="molecule type" value="Genomic_DNA"/>
</dbReference>
<evidence type="ECO:0000256" key="1">
    <source>
        <dbReference type="SAM" id="MobiDB-lite"/>
    </source>
</evidence>
<reference evidence="3" key="1">
    <citation type="journal article" date="2021" name="Nat. Microbiol.">
        <title>Cocultivation of an ultrasmall environmental parasitic bacterium with lytic ability against bacteria associated with wastewater foams.</title>
        <authorList>
            <person name="Batinovic S."/>
            <person name="Rose J.J.A."/>
            <person name="Ratcliffe J."/>
            <person name="Seviour R.J."/>
            <person name="Petrovski S."/>
        </authorList>
    </citation>
    <scope>NUCLEOTIDE SEQUENCE</scope>
    <source>
        <strain evidence="3">CON44</strain>
    </source>
</reference>
<sequence length="456" mass="47832">MTTLSKGQNAQLPTPDIVVSVEVGAAADVSALLVTGTGKVRTDNDFVFYNQPTGPGVRLVPGAGLAQLHISTGQVPAEIDAIRAVITLDDASSSFGRFTPPVARVGDNSGRELYSYSIGELSSESVVIALEVYRRNADWKVRAVGQGYAGGFADLVRDHGVSVDDAPAPPAAAPAPSYQPPTAPAPSYQPPAPAPGYQQPPAPAYGQPAPQPGYQAPQSFPPPGQPQSFPPPGRQSFPPPTGAPAAYGEPPAPAGPPPEVNLSKDRPVSLVKGQKVTLRKEGGVKLTSVQMGLGWDPAMAKSMFGRSRASSIDLDASVLMYSQGRCADVVYFGHLKSEDLSIQHSGDNLTGEGDGDDEMVTVALHNVAPSIDTLVFIVTSYRGQTFEEVANAYCRLVDLTTGAELARYTLQGGMPYTGVAMAVIKREGGDWKLTALGDGFQGKTPKDALPHLQKYV</sequence>
<protein>
    <submittedName>
        <fullName evidence="3">Stress protein</fullName>
    </submittedName>
</protein>
<accession>A0A857KS32</accession>
<feature type="domain" description="TerD" evidence="2">
    <location>
        <begin position="3"/>
        <end position="159"/>
    </location>
</feature>
<evidence type="ECO:0000313" key="3">
    <source>
        <dbReference type="EMBL" id="QHN37920.1"/>
    </source>
</evidence>